<reference evidence="3" key="1">
    <citation type="submission" date="2013-02" db="EMBL/GenBank/DDBJ databases">
        <authorList>
            <person name="Hughes D."/>
        </authorList>
    </citation>
    <scope>NUCLEOTIDE SEQUENCE</scope>
    <source>
        <strain>Durham</strain>
        <strain evidence="3">NC isolate 2 -- Noor lab</strain>
    </source>
</reference>
<dbReference type="AlphaFoldDB" id="T1GBW0"/>
<dbReference type="HOGENOM" id="CLU_2326659_0_0_1"/>
<name>T1GBW0_MEGSC</name>
<feature type="compositionally biased region" description="Basic and acidic residues" evidence="1">
    <location>
        <begin position="90"/>
        <end position="99"/>
    </location>
</feature>
<evidence type="ECO:0000313" key="2">
    <source>
        <dbReference type="EnsemblMetazoa" id="MESCA000749-PA"/>
    </source>
</evidence>
<feature type="region of interest" description="Disordered" evidence="1">
    <location>
        <begin position="77"/>
        <end position="99"/>
    </location>
</feature>
<organism evidence="2 3">
    <name type="scientific">Megaselia scalaris</name>
    <name type="common">Humpbacked fly</name>
    <name type="synonym">Phora scalaris</name>
    <dbReference type="NCBI Taxonomy" id="36166"/>
    <lineage>
        <taxon>Eukaryota</taxon>
        <taxon>Metazoa</taxon>
        <taxon>Ecdysozoa</taxon>
        <taxon>Arthropoda</taxon>
        <taxon>Hexapoda</taxon>
        <taxon>Insecta</taxon>
        <taxon>Pterygota</taxon>
        <taxon>Neoptera</taxon>
        <taxon>Endopterygota</taxon>
        <taxon>Diptera</taxon>
        <taxon>Brachycera</taxon>
        <taxon>Muscomorpha</taxon>
        <taxon>Platypezoidea</taxon>
        <taxon>Phoridae</taxon>
        <taxon>Megaseliini</taxon>
        <taxon>Megaselia</taxon>
    </lineage>
</organism>
<reference evidence="2" key="2">
    <citation type="submission" date="2015-06" db="UniProtKB">
        <authorList>
            <consortium name="EnsemblMetazoa"/>
        </authorList>
    </citation>
    <scope>IDENTIFICATION</scope>
</reference>
<sequence length="99" mass="10819">MEAGLPICRVCYQPATFFQVSGGIQIPTCTKCSGSVYPGQNLFLESTAEGVLPGQFIIQPTELIPTYQIVQDNTNHNVVSNRNNSTKNSVDMDKNLPLD</sequence>
<protein>
    <submittedName>
        <fullName evidence="2">Uncharacterized protein</fullName>
    </submittedName>
</protein>
<keyword evidence="3" id="KW-1185">Reference proteome</keyword>
<dbReference type="Proteomes" id="UP000015102">
    <property type="component" value="Unassembled WGS sequence"/>
</dbReference>
<evidence type="ECO:0000256" key="1">
    <source>
        <dbReference type="SAM" id="MobiDB-lite"/>
    </source>
</evidence>
<dbReference type="EMBL" id="CAQQ02049258">
    <property type="status" value="NOT_ANNOTATED_CDS"/>
    <property type="molecule type" value="Genomic_DNA"/>
</dbReference>
<proteinExistence type="predicted"/>
<accession>T1GBW0</accession>
<feature type="compositionally biased region" description="Low complexity" evidence="1">
    <location>
        <begin position="77"/>
        <end position="86"/>
    </location>
</feature>
<evidence type="ECO:0000313" key="3">
    <source>
        <dbReference type="Proteomes" id="UP000015102"/>
    </source>
</evidence>
<dbReference type="EnsemblMetazoa" id="MESCA000749-RA">
    <property type="protein sequence ID" value="MESCA000749-PA"/>
    <property type="gene ID" value="MESCA000749"/>
</dbReference>